<protein>
    <submittedName>
        <fullName evidence="1">Uncharacterized protein</fullName>
    </submittedName>
</protein>
<keyword evidence="2" id="KW-1185">Reference proteome</keyword>
<dbReference type="EMBL" id="CASHSV030000409">
    <property type="protein sequence ID" value="CAJ2663665.1"/>
    <property type="molecule type" value="Genomic_DNA"/>
</dbReference>
<evidence type="ECO:0000313" key="1">
    <source>
        <dbReference type="EMBL" id="CAJ2663665.1"/>
    </source>
</evidence>
<reference evidence="1" key="1">
    <citation type="submission" date="2023-10" db="EMBL/GenBank/DDBJ databases">
        <authorList>
            <person name="Rodriguez Cubillos JULIANA M."/>
            <person name="De Vega J."/>
        </authorList>
    </citation>
    <scope>NUCLEOTIDE SEQUENCE</scope>
</reference>
<dbReference type="Proteomes" id="UP001177021">
    <property type="component" value="Unassembled WGS sequence"/>
</dbReference>
<comment type="caution">
    <text evidence="1">The sequence shown here is derived from an EMBL/GenBank/DDBJ whole genome shotgun (WGS) entry which is preliminary data.</text>
</comment>
<sequence>MEQAEDKLSILPKFILHNILSRLPEEDAYRTSVLSKAWLETWYTFPILCFYNIELITESKSKDLIEYVKSRLLRFWEQRLAIKEFNFSIIDILGCMSNDFDLCLKLVSESGVEVLDVCFPKYSSMISQDEKGRRGECYYVLPKGVIEIKSLTKLVLEGGIRVDEALRNHSIKFFSLRELHLLEVVLKDGQAIECLISCCPLIEVITLMLLSGSMKSLSMRGLKKLKTVYVDGIKEVYIDEANSSLKSLYYCHDYMSIPIFKIEFIQCCKFLKELLLSLYDTTIITEKWFLEILPKFPFLETLEIWNCILSETINISSVQLKYLRVSDCSNLKVANIDAPNLLTCNFKGFNGSKPIISFLNNISTQLQLCLSISIYDFDIFYVRELLQNIKPQNVFISLFLSISCSEGAPRPVFLDIPSPPPSIKHLDLDIEIHSEINETLYSEILQIFYFCVSYLNIYLGITWKPNNSLRYVCHLFSHPFNMNCKRLSLISNFFFNCLKLQFFFETLRRKKDVTKCCWRDLKEAKVQVTRFIINDGTMLKSLPNYSTRGNIIFMKDM</sequence>
<gene>
    <name evidence="1" type="ORF">MILVUS5_LOCUS29048</name>
</gene>
<accession>A0ACB0L4A6</accession>
<proteinExistence type="predicted"/>
<name>A0ACB0L4A6_TRIPR</name>
<organism evidence="1 2">
    <name type="scientific">Trifolium pratense</name>
    <name type="common">Red clover</name>
    <dbReference type="NCBI Taxonomy" id="57577"/>
    <lineage>
        <taxon>Eukaryota</taxon>
        <taxon>Viridiplantae</taxon>
        <taxon>Streptophyta</taxon>
        <taxon>Embryophyta</taxon>
        <taxon>Tracheophyta</taxon>
        <taxon>Spermatophyta</taxon>
        <taxon>Magnoliopsida</taxon>
        <taxon>eudicotyledons</taxon>
        <taxon>Gunneridae</taxon>
        <taxon>Pentapetalae</taxon>
        <taxon>rosids</taxon>
        <taxon>fabids</taxon>
        <taxon>Fabales</taxon>
        <taxon>Fabaceae</taxon>
        <taxon>Papilionoideae</taxon>
        <taxon>50 kb inversion clade</taxon>
        <taxon>NPAAA clade</taxon>
        <taxon>Hologalegina</taxon>
        <taxon>IRL clade</taxon>
        <taxon>Trifolieae</taxon>
        <taxon>Trifolium</taxon>
    </lineage>
</organism>
<evidence type="ECO:0000313" key="2">
    <source>
        <dbReference type="Proteomes" id="UP001177021"/>
    </source>
</evidence>